<feature type="compositionally biased region" description="Basic and acidic residues" evidence="3">
    <location>
        <begin position="190"/>
        <end position="200"/>
    </location>
</feature>
<proteinExistence type="inferred from homology"/>
<accession>A0A934MBB3</accession>
<dbReference type="InterPro" id="IPR023346">
    <property type="entry name" value="Lysozyme-like_dom_sf"/>
</dbReference>
<evidence type="ECO:0000313" key="5">
    <source>
        <dbReference type="EMBL" id="MBJ3764567.1"/>
    </source>
</evidence>
<dbReference type="SUPFAM" id="SSF53955">
    <property type="entry name" value="Lysozyme-like"/>
    <property type="match status" value="1"/>
</dbReference>
<evidence type="ECO:0000256" key="3">
    <source>
        <dbReference type="SAM" id="MobiDB-lite"/>
    </source>
</evidence>
<comment type="caution">
    <text evidence="5">The sequence shown here is derived from an EMBL/GenBank/DDBJ whole genome shotgun (WGS) entry which is preliminary data.</text>
</comment>
<dbReference type="EMBL" id="JAEKPD010000030">
    <property type="protein sequence ID" value="MBJ3764567.1"/>
    <property type="molecule type" value="Genomic_DNA"/>
</dbReference>
<evidence type="ECO:0000313" key="6">
    <source>
        <dbReference type="Proteomes" id="UP000642488"/>
    </source>
</evidence>
<comment type="similarity">
    <text evidence="1">Belongs to the transglycosylase Slt family.</text>
</comment>
<dbReference type="Pfam" id="PF01464">
    <property type="entry name" value="SLT"/>
    <property type="match status" value="1"/>
</dbReference>
<evidence type="ECO:0000259" key="4">
    <source>
        <dbReference type="Pfam" id="PF01464"/>
    </source>
</evidence>
<comment type="similarity">
    <text evidence="2">Belongs to the virb1 family.</text>
</comment>
<reference evidence="5" key="1">
    <citation type="submission" date="2020-12" db="EMBL/GenBank/DDBJ databases">
        <title>Bacterial taxonomy.</title>
        <authorList>
            <person name="Pan X."/>
        </authorList>
    </citation>
    <scope>NUCLEOTIDE SEQUENCE</scope>
    <source>
        <strain evidence="5">KCTC 52957</strain>
    </source>
</reference>
<evidence type="ECO:0000256" key="2">
    <source>
        <dbReference type="ARBA" id="ARBA00009387"/>
    </source>
</evidence>
<dbReference type="InterPro" id="IPR008258">
    <property type="entry name" value="Transglycosylase_SLT_dom_1"/>
</dbReference>
<feature type="region of interest" description="Disordered" evidence="3">
    <location>
        <begin position="165"/>
        <end position="218"/>
    </location>
</feature>
<feature type="domain" description="Transglycosylase SLT" evidence="4">
    <location>
        <begin position="41"/>
        <end position="144"/>
    </location>
</feature>
<protein>
    <submittedName>
        <fullName evidence="5">Lytic transglycosylase domain-containing protein</fullName>
    </submittedName>
</protein>
<evidence type="ECO:0000256" key="1">
    <source>
        <dbReference type="ARBA" id="ARBA00007734"/>
    </source>
</evidence>
<dbReference type="Gene3D" id="1.10.530.10">
    <property type="match status" value="1"/>
</dbReference>
<dbReference type="PANTHER" id="PTHR37423">
    <property type="entry name" value="SOLUBLE LYTIC MUREIN TRANSGLYCOSYLASE-RELATED"/>
    <property type="match status" value="1"/>
</dbReference>
<keyword evidence="6" id="KW-1185">Reference proteome</keyword>
<dbReference type="Proteomes" id="UP000642488">
    <property type="component" value="Unassembled WGS sequence"/>
</dbReference>
<organism evidence="5 6">
    <name type="scientific">Palleronia pontilimi</name>
    <dbReference type="NCBI Taxonomy" id="1964209"/>
    <lineage>
        <taxon>Bacteria</taxon>
        <taxon>Pseudomonadati</taxon>
        <taxon>Pseudomonadota</taxon>
        <taxon>Alphaproteobacteria</taxon>
        <taxon>Rhodobacterales</taxon>
        <taxon>Roseobacteraceae</taxon>
        <taxon>Palleronia</taxon>
    </lineage>
</organism>
<gene>
    <name evidence="5" type="ORF">ILP92_17670</name>
</gene>
<name>A0A934MBB3_9RHOB</name>
<sequence>MILLSLPACVPVVPEDAVAQSPARETIASDSVAEASPIDTYIADAAGRFDIPEPWIRAVMQVESAGDPRAVSSAGAMGLMQIMPATWNDLRDQLDLGTNAFDPRDNVLAGTAYLRMMHDRFGSPGFLAAYNAGPERYADHLRTGRQLPRETRLYVASLLPLIDASDAEPMQPKTPPPNSDWREAPLFAGKPDRDQADPRGSDAASRDGLTIGKPVARQSIARAVPDGLFVRPRPEESE</sequence>
<dbReference type="CDD" id="cd00254">
    <property type="entry name" value="LT-like"/>
    <property type="match status" value="1"/>
</dbReference>
<dbReference type="PANTHER" id="PTHR37423:SF2">
    <property type="entry name" value="MEMBRANE-BOUND LYTIC MUREIN TRANSGLYCOSYLASE C"/>
    <property type="match status" value="1"/>
</dbReference>
<dbReference type="AlphaFoldDB" id="A0A934MBB3"/>